<dbReference type="InterPro" id="IPR006664">
    <property type="entry name" value="OMP_bac"/>
</dbReference>
<keyword evidence="9" id="KW-1185">Reference proteome</keyword>
<dbReference type="PRINTS" id="PR01021">
    <property type="entry name" value="OMPADOMAIN"/>
</dbReference>
<dbReference type="Proteomes" id="UP000000422">
    <property type="component" value="Chromosome"/>
</dbReference>
<sequence length="170" mass="18563">MKKFLVIGSLAAVMLMTGCSQKGSAVSDSADSKVSGMTSGKDNFSDMDAKSALIRELESQLKSVYFDFDKFNIRADMQPVVDGDAKVLTSAKAKGLTVKIEGNTDEWGTDEYNYALGLKRAVAVRDALVAKGVDQSKTMLISYGESKPVCQEKSKECWAKNRRVDFKLLP</sequence>
<dbReference type="RefSeq" id="WP_011138459.1">
    <property type="nucleotide sequence ID" value="NC_005090.1"/>
</dbReference>
<dbReference type="InterPro" id="IPR039001">
    <property type="entry name" value="Pal"/>
</dbReference>
<evidence type="ECO:0000256" key="1">
    <source>
        <dbReference type="ARBA" id="ARBA00022729"/>
    </source>
</evidence>
<dbReference type="InterPro" id="IPR036737">
    <property type="entry name" value="OmpA-like_sf"/>
</dbReference>
<reference evidence="8 9" key="1">
    <citation type="journal article" date="2003" name="Proc. Natl. Acad. Sci. U.S.A.">
        <title>Complete genome sequence and analysis of Wolinella succinogenes.</title>
        <authorList>
            <person name="Baar C."/>
            <person name="Eppinger M."/>
            <person name="Raddatz G."/>
            <person name="Simon JM."/>
            <person name="Lanz C."/>
            <person name="Klimmek O."/>
            <person name="Nandakumar R."/>
            <person name="Gross R."/>
            <person name="Rosinus A."/>
            <person name="Keller H."/>
            <person name="Jagtap P."/>
            <person name="Linke B."/>
            <person name="Meyer F."/>
            <person name="Lederer H."/>
            <person name="Schuster S.C."/>
        </authorList>
    </citation>
    <scope>NUCLEOTIDE SEQUENCE [LARGE SCALE GENOMIC DNA]</scope>
    <source>
        <strain evidence="9">ATCC 29543 / DSM 1740 / CCUG 13145 / JCM 31913 / LMG 7466 / NCTC 11488 / FDC 602W</strain>
    </source>
</reference>
<keyword evidence="5 6" id="KW-0449">Lipoprotein</keyword>
<dbReference type="GO" id="GO:0009279">
    <property type="term" value="C:cell outer membrane"/>
    <property type="evidence" value="ECO:0007669"/>
    <property type="project" value="UniProtKB-SubCell"/>
</dbReference>
<keyword evidence="3 6" id="KW-0564">Palmitate</keyword>
<evidence type="ECO:0000259" key="7">
    <source>
        <dbReference type="PROSITE" id="PS51123"/>
    </source>
</evidence>
<dbReference type="HAMAP" id="MF_02204">
    <property type="entry name" value="Pal"/>
    <property type="match status" value="1"/>
</dbReference>
<name>Q7MSF2_WOLSU</name>
<dbReference type="EMBL" id="BX571658">
    <property type="protein sequence ID" value="CAE09659.1"/>
    <property type="molecule type" value="Genomic_DNA"/>
</dbReference>
<dbReference type="PROSITE" id="PS51257">
    <property type="entry name" value="PROKAR_LIPOPROTEIN"/>
    <property type="match status" value="1"/>
</dbReference>
<evidence type="ECO:0000256" key="6">
    <source>
        <dbReference type="HAMAP-Rule" id="MF_02204"/>
    </source>
</evidence>
<accession>Q7MSF2</accession>
<comment type="subcellular location">
    <subcellularLocation>
        <location evidence="6">Cell outer membrane</location>
        <topology evidence="6">Lipid-anchor</topology>
    </subcellularLocation>
</comment>
<dbReference type="eggNOG" id="COG2885">
    <property type="taxonomic scope" value="Bacteria"/>
</dbReference>
<dbReference type="SUPFAM" id="SSF103088">
    <property type="entry name" value="OmpA-like"/>
    <property type="match status" value="1"/>
</dbReference>
<dbReference type="STRING" id="273121.WS0522"/>
<proteinExistence type="inferred from homology"/>
<evidence type="ECO:0000256" key="2">
    <source>
        <dbReference type="ARBA" id="ARBA00023136"/>
    </source>
</evidence>
<dbReference type="PANTHER" id="PTHR30329:SF21">
    <property type="entry name" value="LIPOPROTEIN YIAD-RELATED"/>
    <property type="match status" value="1"/>
</dbReference>
<evidence type="ECO:0000256" key="3">
    <source>
        <dbReference type="ARBA" id="ARBA00023139"/>
    </source>
</evidence>
<dbReference type="AlphaFoldDB" id="Q7MSF2"/>
<keyword evidence="1 6" id="KW-0732">Signal</keyword>
<keyword evidence="4 6" id="KW-0998">Cell outer membrane</keyword>
<feature type="domain" description="OmpA-like" evidence="7">
    <location>
        <begin position="53"/>
        <end position="170"/>
    </location>
</feature>
<evidence type="ECO:0000256" key="5">
    <source>
        <dbReference type="ARBA" id="ARBA00023288"/>
    </source>
</evidence>
<keyword evidence="2 6" id="KW-0472">Membrane</keyword>
<dbReference type="PROSITE" id="PS51123">
    <property type="entry name" value="OMPA_2"/>
    <property type="match status" value="1"/>
</dbReference>
<dbReference type="KEGG" id="wsu:WS0522"/>
<dbReference type="PANTHER" id="PTHR30329">
    <property type="entry name" value="STATOR ELEMENT OF FLAGELLAR MOTOR COMPLEX"/>
    <property type="match status" value="1"/>
</dbReference>
<evidence type="ECO:0000256" key="4">
    <source>
        <dbReference type="ARBA" id="ARBA00023237"/>
    </source>
</evidence>
<dbReference type="Pfam" id="PF00691">
    <property type="entry name" value="OmpA"/>
    <property type="match status" value="1"/>
</dbReference>
<dbReference type="CDD" id="cd07185">
    <property type="entry name" value="OmpA_C-like"/>
    <property type="match status" value="1"/>
</dbReference>
<comment type="similarity">
    <text evidence="6">Belongs to the Pal lipoprotein family.</text>
</comment>
<dbReference type="GO" id="GO:0051301">
    <property type="term" value="P:cell division"/>
    <property type="evidence" value="ECO:0007669"/>
    <property type="project" value="InterPro"/>
</dbReference>
<evidence type="ECO:0000313" key="8">
    <source>
        <dbReference type="EMBL" id="CAE09659.1"/>
    </source>
</evidence>
<dbReference type="InterPro" id="IPR050330">
    <property type="entry name" value="Bact_OuterMem_StrucFunc"/>
</dbReference>
<gene>
    <name evidence="8" type="primary">OMP18</name>
    <name evidence="6" type="synonym">pal</name>
    <name evidence="8" type="ordered locus">WS0522</name>
</gene>
<dbReference type="HOGENOM" id="CLU_016890_9_3_7"/>
<dbReference type="InterPro" id="IPR006665">
    <property type="entry name" value="OmpA-like"/>
</dbReference>
<protein>
    <recommendedName>
        <fullName evidence="6">Peptidoglycan-associated lipoprotein</fullName>
        <shortName evidence="6">PAL</shortName>
    </recommendedName>
</protein>
<evidence type="ECO:0000313" key="9">
    <source>
        <dbReference type="Proteomes" id="UP000000422"/>
    </source>
</evidence>
<dbReference type="Gene3D" id="3.30.1330.60">
    <property type="entry name" value="OmpA-like domain"/>
    <property type="match status" value="1"/>
</dbReference>
<organism evidence="9">
    <name type="scientific">Wolinella succinogenes (strain ATCC 29543 / DSM 1740 / CCUG 13145 / JCM 31913 / LMG 7466 / NCTC 11488 / FDC 602W)</name>
    <name type="common">Vibrio succinogenes</name>
    <dbReference type="NCBI Taxonomy" id="273121"/>
    <lineage>
        <taxon>Bacteria</taxon>
        <taxon>Pseudomonadati</taxon>
        <taxon>Campylobacterota</taxon>
        <taxon>Epsilonproteobacteria</taxon>
        <taxon>Campylobacterales</taxon>
        <taxon>Helicobacteraceae</taxon>
        <taxon>Wolinella</taxon>
    </lineage>
</organism>